<dbReference type="InterPro" id="IPR000210">
    <property type="entry name" value="BTB/POZ_dom"/>
</dbReference>
<evidence type="ECO:0000313" key="4">
    <source>
        <dbReference type="Proteomes" id="UP000070544"/>
    </source>
</evidence>
<dbReference type="SMART" id="SM00225">
    <property type="entry name" value="BTB"/>
    <property type="match status" value="1"/>
</dbReference>
<feature type="region of interest" description="Disordered" evidence="1">
    <location>
        <begin position="1"/>
        <end position="36"/>
    </location>
</feature>
<dbReference type="Proteomes" id="UP000070544">
    <property type="component" value="Unassembled WGS sequence"/>
</dbReference>
<dbReference type="Gene3D" id="3.30.710.10">
    <property type="entry name" value="Potassium Channel Kv1.1, Chain A"/>
    <property type="match status" value="1"/>
</dbReference>
<reference evidence="3 4" key="1">
    <citation type="journal article" date="2015" name="Genome Biol. Evol.">
        <title>Phylogenomic analyses indicate that early fungi evolved digesting cell walls of algal ancestors of land plants.</title>
        <authorList>
            <person name="Chang Y."/>
            <person name="Wang S."/>
            <person name="Sekimoto S."/>
            <person name="Aerts A.L."/>
            <person name="Choi C."/>
            <person name="Clum A."/>
            <person name="LaButti K.M."/>
            <person name="Lindquist E.A."/>
            <person name="Yee Ngan C."/>
            <person name="Ohm R.A."/>
            <person name="Salamov A.A."/>
            <person name="Grigoriev I.V."/>
            <person name="Spatafora J.W."/>
            <person name="Berbee M.L."/>
        </authorList>
    </citation>
    <scope>NUCLEOTIDE SEQUENCE [LARGE SCALE GENOMIC DNA]</scope>
    <source>
        <strain evidence="3 4">JEL478</strain>
    </source>
</reference>
<evidence type="ECO:0000313" key="3">
    <source>
        <dbReference type="EMBL" id="KXS18744.1"/>
    </source>
</evidence>
<dbReference type="Pfam" id="PF00651">
    <property type="entry name" value="BTB"/>
    <property type="match status" value="1"/>
</dbReference>
<feature type="domain" description="BTB" evidence="2">
    <location>
        <begin position="42"/>
        <end position="114"/>
    </location>
</feature>
<dbReference type="EMBL" id="KQ965741">
    <property type="protein sequence ID" value="KXS18744.1"/>
    <property type="molecule type" value="Genomic_DNA"/>
</dbReference>
<name>A0A139AQ15_GONPJ</name>
<sequence length="293" mass="32594">MARSKDKRKQKDLSQSTSSAALNGAEAETERSRSSDFYSEEGDLIIELDGGETGSPTVQFRIYGGLLCTFSGFFRTLYSEKWSKADKDAGRREDHVKVLELDDDPAVFHDLLRWANMIEGFSINDANYAGLLQLADKYDIPLLLKLCVAQLRGRPLTDALDNILLVDKHVHGADARKELTDMLVQDAANQVVARAQRDHDGDFRCVISDFSEEMGKQLIQAISASHGGNKLPALLRLINQVVPLVEQKEQNATCPSCNTSIYNPYNNFNGYGNGNETIAVHFIKCLRTKGHLK</sequence>
<keyword evidence="4" id="KW-1185">Reference proteome</keyword>
<evidence type="ECO:0000256" key="1">
    <source>
        <dbReference type="SAM" id="MobiDB-lite"/>
    </source>
</evidence>
<dbReference type="InterPro" id="IPR011333">
    <property type="entry name" value="SKP1/BTB/POZ_sf"/>
</dbReference>
<accession>A0A139AQ15</accession>
<dbReference type="AlphaFoldDB" id="A0A139AQ15"/>
<proteinExistence type="predicted"/>
<dbReference type="SUPFAM" id="SSF54695">
    <property type="entry name" value="POZ domain"/>
    <property type="match status" value="1"/>
</dbReference>
<dbReference type="PROSITE" id="PS50097">
    <property type="entry name" value="BTB"/>
    <property type="match status" value="1"/>
</dbReference>
<organism evidence="3 4">
    <name type="scientific">Gonapodya prolifera (strain JEL478)</name>
    <name type="common">Monoblepharis prolifera</name>
    <dbReference type="NCBI Taxonomy" id="1344416"/>
    <lineage>
        <taxon>Eukaryota</taxon>
        <taxon>Fungi</taxon>
        <taxon>Fungi incertae sedis</taxon>
        <taxon>Chytridiomycota</taxon>
        <taxon>Chytridiomycota incertae sedis</taxon>
        <taxon>Monoblepharidomycetes</taxon>
        <taxon>Monoblepharidales</taxon>
        <taxon>Gonapodyaceae</taxon>
        <taxon>Gonapodya</taxon>
    </lineage>
</organism>
<protein>
    <recommendedName>
        <fullName evidence="2">BTB domain-containing protein</fullName>
    </recommendedName>
</protein>
<feature type="compositionally biased region" description="Basic residues" evidence="1">
    <location>
        <begin position="1"/>
        <end position="10"/>
    </location>
</feature>
<gene>
    <name evidence="3" type="ORF">M427DRAFT_53675</name>
</gene>
<evidence type="ECO:0000259" key="2">
    <source>
        <dbReference type="PROSITE" id="PS50097"/>
    </source>
</evidence>